<dbReference type="AlphaFoldDB" id="A0A9P5CHH2"/>
<dbReference type="EMBL" id="MU032354">
    <property type="protein sequence ID" value="KAF3759978.1"/>
    <property type="molecule type" value="Genomic_DNA"/>
</dbReference>
<keyword evidence="4" id="KW-1185">Reference proteome</keyword>
<accession>A0A9P5CHH2</accession>
<keyword evidence="1" id="KW-0677">Repeat</keyword>
<feature type="domain" description="Nephrocystin 3-like N-terminal" evidence="2">
    <location>
        <begin position="239"/>
        <end position="390"/>
    </location>
</feature>
<reference evidence="3" key="1">
    <citation type="journal article" date="2020" name="Phytopathology">
        <title>Genome sequence of the chestnut blight fungus Cryphonectria parasitica EP155: A fundamental resource for an archetypical invasive plant pathogen.</title>
        <authorList>
            <person name="Crouch J.A."/>
            <person name="Dawe A."/>
            <person name="Aerts A."/>
            <person name="Barry K."/>
            <person name="Churchill A.C.L."/>
            <person name="Grimwood J."/>
            <person name="Hillman B."/>
            <person name="Milgroom M.G."/>
            <person name="Pangilinan J."/>
            <person name="Smith M."/>
            <person name="Salamov A."/>
            <person name="Schmutz J."/>
            <person name="Yadav J."/>
            <person name="Grigoriev I.V."/>
            <person name="Nuss D."/>
        </authorList>
    </citation>
    <scope>NUCLEOTIDE SEQUENCE</scope>
    <source>
        <strain evidence="3">EP155</strain>
    </source>
</reference>
<dbReference type="Proteomes" id="UP000803844">
    <property type="component" value="Unassembled WGS sequence"/>
</dbReference>
<dbReference type="Gene3D" id="1.25.40.20">
    <property type="entry name" value="Ankyrin repeat-containing domain"/>
    <property type="match status" value="1"/>
</dbReference>
<dbReference type="Gene3D" id="3.40.50.300">
    <property type="entry name" value="P-loop containing nucleotide triphosphate hydrolases"/>
    <property type="match status" value="1"/>
</dbReference>
<comment type="caution">
    <text evidence="3">The sequence shown here is derived from an EMBL/GenBank/DDBJ whole genome shotgun (WGS) entry which is preliminary data.</text>
</comment>
<evidence type="ECO:0000313" key="3">
    <source>
        <dbReference type="EMBL" id="KAF3759978.1"/>
    </source>
</evidence>
<dbReference type="InterPro" id="IPR027417">
    <property type="entry name" value="P-loop_NTPase"/>
</dbReference>
<dbReference type="PANTHER" id="PTHR10039">
    <property type="entry name" value="AMELOGENIN"/>
    <property type="match status" value="1"/>
</dbReference>
<protein>
    <recommendedName>
        <fullName evidence="2">Nephrocystin 3-like N-terminal domain-containing protein</fullName>
    </recommendedName>
</protein>
<gene>
    <name evidence="3" type="ORF">M406DRAFT_353953</name>
</gene>
<organism evidence="3 4">
    <name type="scientific">Cryphonectria parasitica (strain ATCC 38755 / EP155)</name>
    <dbReference type="NCBI Taxonomy" id="660469"/>
    <lineage>
        <taxon>Eukaryota</taxon>
        <taxon>Fungi</taxon>
        <taxon>Dikarya</taxon>
        <taxon>Ascomycota</taxon>
        <taxon>Pezizomycotina</taxon>
        <taxon>Sordariomycetes</taxon>
        <taxon>Sordariomycetidae</taxon>
        <taxon>Diaporthales</taxon>
        <taxon>Cryphonectriaceae</taxon>
        <taxon>Cryphonectria-Endothia species complex</taxon>
        <taxon>Cryphonectria</taxon>
    </lineage>
</organism>
<evidence type="ECO:0000259" key="2">
    <source>
        <dbReference type="Pfam" id="PF24883"/>
    </source>
</evidence>
<sequence>MELVSRKIALDGQLKPEVRLGQAISEFLYALDEGKRNEFRNIQATSSRRLSGTDVMMLTEEINKAGLRQNRCFKPHGTRIYSFLSRLQTFASVGDVLIGGSQNLIATGVWSALRFCLLGAVNFLGYFEKISTLLMRLGTSCLASQLLSTLGTSFDEEFGPLQKELDQWGFLIQKGAEQTAMEVNIDLGVQLREHNITLKRLFSGEAKRRSHAFKCQVLQDLSPGQSQYEMCWRRQRGKGSCKWIFETQGYQDWNSMETSTVFMVEGKLGSGKTVAMANLVTDMNTASKGPCAYFFCTFKEPESLNAINVLRSIAFHFLDGMRIEDISWDKVFDEKGVPLPRLSSPDAIVDILLDLLPKKPKYSVVLDGVDDCPDDEIYDIFKALHRLMQNRVVLVCYSARTDSRFRHIAGRELGSSFSATLDDEAHDEEMRAFIDQEILRRNKSQDLDADLLSIVINQLVTGSQGMYLWVSLQLDAIFPSNSKTVVTNERIFNLVMNLPRDLPEAFERALGGIIDKSYEEKIFKLVMAAESPLTIDEMRIALAITPGNVLWDPHKIPRDGEQLIALCGGDILELDEEDSRAHNFTGSVCVTYLNIPDLGSQIAMTQPLDAKEVPQRSMMSVQREEPTLSRIVQLIKSSKRAPESLGVHAFKKYALVNWFIHTRFFRSDDESLGACWDLWWHLLSGHVAQVKPHFSDQVQDSQSALIWAKVRRSLQENWVPQAMIDLISRRQSEAIALSILKYRPNIRTEAPMNSVLGAAVLFEYIETSRTLVVDWNLDPTKHFYGSRSAVQISVENRNQELRKILYLSNWVDSDEFLRMLQFTLKRNTTRASLEILNHVAHIEAEYVRSLLNIAEVNGAPPDFLVSTKPRGWQAEVGCIIDVLMRDSTSEYFNMQDDKGNTALHYLSRLSIGHMTSQVKLLIARCYEELPKFDVKDAYSKVPGPGSPADLRISNLTLIHGPEIAGGHITPEFFFEMKPVDLDTIHFDIQDEEGNTVLHYLAVSKCSQVLVKDVLKPRVNPNIRNRKGETPLFVAGWNLAPPTSVINPLLEAGADPNAEAWAHPGRTILGIALQRAGSPAKIIRRHGF</sequence>
<proteinExistence type="predicted"/>
<evidence type="ECO:0000256" key="1">
    <source>
        <dbReference type="ARBA" id="ARBA00022737"/>
    </source>
</evidence>
<name>A0A9P5CHH2_CRYP1</name>
<dbReference type="SUPFAM" id="SSF52540">
    <property type="entry name" value="P-loop containing nucleoside triphosphate hydrolases"/>
    <property type="match status" value="1"/>
</dbReference>
<dbReference type="GeneID" id="63839926"/>
<dbReference type="OrthoDB" id="7464126at2759"/>
<dbReference type="RefSeq" id="XP_040770957.1">
    <property type="nucleotide sequence ID" value="XM_040922797.1"/>
</dbReference>
<dbReference type="SUPFAM" id="SSF48403">
    <property type="entry name" value="Ankyrin repeat"/>
    <property type="match status" value="1"/>
</dbReference>
<dbReference type="Pfam" id="PF24883">
    <property type="entry name" value="NPHP3_N"/>
    <property type="match status" value="1"/>
</dbReference>
<evidence type="ECO:0000313" key="4">
    <source>
        <dbReference type="Proteomes" id="UP000803844"/>
    </source>
</evidence>
<dbReference type="PANTHER" id="PTHR10039:SF10">
    <property type="entry name" value="NACHT DOMAIN-CONTAINING PROTEIN"/>
    <property type="match status" value="1"/>
</dbReference>
<dbReference type="InterPro" id="IPR056884">
    <property type="entry name" value="NPHP3-like_N"/>
</dbReference>
<dbReference type="InterPro" id="IPR036770">
    <property type="entry name" value="Ankyrin_rpt-contain_sf"/>
</dbReference>